<feature type="transmembrane region" description="Helical" evidence="3">
    <location>
        <begin position="17"/>
        <end position="36"/>
    </location>
</feature>
<dbReference type="GO" id="GO:0000166">
    <property type="term" value="F:nucleotide binding"/>
    <property type="evidence" value="ECO:0007669"/>
    <property type="project" value="UniProtKB-KW"/>
</dbReference>
<evidence type="ECO:0000313" key="5">
    <source>
        <dbReference type="EMBL" id="ELK23346.1"/>
    </source>
</evidence>
<feature type="transmembrane region" description="Helical" evidence="3">
    <location>
        <begin position="42"/>
        <end position="60"/>
    </location>
</feature>
<dbReference type="PANTHER" id="PTHR45627">
    <property type="entry name" value="ADENYLATE CYCLASE TYPE 1"/>
    <property type="match status" value="1"/>
</dbReference>
<keyword evidence="3" id="KW-1133">Transmembrane helix</keyword>
<dbReference type="Pfam" id="PF16214">
    <property type="entry name" value="AC_N"/>
    <property type="match status" value="1"/>
</dbReference>
<organism evidence="5 6">
    <name type="scientific">Myotis davidii</name>
    <name type="common">David's myotis</name>
    <dbReference type="NCBI Taxonomy" id="225400"/>
    <lineage>
        <taxon>Eukaryota</taxon>
        <taxon>Metazoa</taxon>
        <taxon>Chordata</taxon>
        <taxon>Craniata</taxon>
        <taxon>Vertebrata</taxon>
        <taxon>Euteleostomi</taxon>
        <taxon>Mammalia</taxon>
        <taxon>Eutheria</taxon>
        <taxon>Laurasiatheria</taxon>
        <taxon>Chiroptera</taxon>
        <taxon>Yangochiroptera</taxon>
        <taxon>Vespertilionidae</taxon>
        <taxon>Myotis</taxon>
    </lineage>
</organism>
<dbReference type="GO" id="GO:0005886">
    <property type="term" value="C:plasma membrane"/>
    <property type="evidence" value="ECO:0007669"/>
    <property type="project" value="TreeGrafter"/>
</dbReference>
<evidence type="ECO:0000256" key="1">
    <source>
        <dbReference type="ARBA" id="ARBA00022741"/>
    </source>
</evidence>
<feature type="transmembrane region" description="Helical" evidence="3">
    <location>
        <begin position="67"/>
        <end position="85"/>
    </location>
</feature>
<dbReference type="GO" id="GO:0007189">
    <property type="term" value="P:adenylate cyclase-activating G protein-coupled receptor signaling pathway"/>
    <property type="evidence" value="ECO:0007669"/>
    <property type="project" value="TreeGrafter"/>
</dbReference>
<protein>
    <submittedName>
        <fullName evidence="5">Adenylate cyclase type 5</fullName>
    </submittedName>
</protein>
<keyword evidence="3" id="KW-0812">Transmembrane</keyword>
<gene>
    <name evidence="5" type="ORF">MDA_GLEAN10007516</name>
</gene>
<accession>L5LBU3</accession>
<keyword evidence="6" id="KW-1185">Reference proteome</keyword>
<dbReference type="GO" id="GO:0004016">
    <property type="term" value="F:adenylate cyclase activity"/>
    <property type="evidence" value="ECO:0007669"/>
    <property type="project" value="TreeGrafter"/>
</dbReference>
<dbReference type="EMBL" id="KB113697">
    <property type="protein sequence ID" value="ELK23346.1"/>
    <property type="molecule type" value="Genomic_DNA"/>
</dbReference>
<dbReference type="PANTHER" id="PTHR45627:SF7">
    <property type="entry name" value="ADENYLATE CYCLASE TYPE 5"/>
    <property type="match status" value="1"/>
</dbReference>
<keyword evidence="3" id="KW-0472">Membrane</keyword>
<name>L5LBU3_MYODS</name>
<keyword evidence="1" id="KW-0547">Nucleotide-binding</keyword>
<dbReference type="AlphaFoldDB" id="L5LBU3"/>
<dbReference type="eggNOG" id="KOG3619">
    <property type="taxonomic scope" value="Eukaryota"/>
</dbReference>
<dbReference type="Proteomes" id="UP000010556">
    <property type="component" value="Unassembled WGS sequence"/>
</dbReference>
<sequence>MAVLCNRAAFHQDHMGLACYALIAVVLVVQVVGLLLPQPRSASEGIWWTVFFIYTIYTLLPVRMRAAVLSGVLLSALHLAIALHTNAQDQFLLKQHQGQKHQGSSAALVLHEDREKHVKLGSI</sequence>
<reference evidence="6" key="1">
    <citation type="journal article" date="2013" name="Science">
        <title>Comparative analysis of bat genomes provides insight into the evolution of flight and immunity.</title>
        <authorList>
            <person name="Zhang G."/>
            <person name="Cowled C."/>
            <person name="Shi Z."/>
            <person name="Huang Z."/>
            <person name="Bishop-Lilly K.A."/>
            <person name="Fang X."/>
            <person name="Wynne J.W."/>
            <person name="Xiong Z."/>
            <person name="Baker M.L."/>
            <person name="Zhao W."/>
            <person name="Tachedjian M."/>
            <person name="Zhu Y."/>
            <person name="Zhou P."/>
            <person name="Jiang X."/>
            <person name="Ng J."/>
            <person name="Yang L."/>
            <person name="Wu L."/>
            <person name="Xiao J."/>
            <person name="Feng Y."/>
            <person name="Chen Y."/>
            <person name="Sun X."/>
            <person name="Zhang Y."/>
            <person name="Marsh G.A."/>
            <person name="Crameri G."/>
            <person name="Broder C.C."/>
            <person name="Frey K.G."/>
            <person name="Wang L.F."/>
            <person name="Wang J."/>
        </authorList>
    </citation>
    <scope>NUCLEOTIDE SEQUENCE [LARGE SCALE GENOMIC DNA]</scope>
</reference>
<dbReference type="InterPro" id="IPR032628">
    <property type="entry name" value="AC_N"/>
</dbReference>
<proteinExistence type="predicted"/>
<feature type="domain" description="Adenylate cyclase N-terminal" evidence="4">
    <location>
        <begin position="1"/>
        <end position="96"/>
    </location>
</feature>
<evidence type="ECO:0000256" key="2">
    <source>
        <dbReference type="ARBA" id="ARBA00023239"/>
    </source>
</evidence>
<evidence type="ECO:0000256" key="3">
    <source>
        <dbReference type="SAM" id="Phobius"/>
    </source>
</evidence>
<keyword evidence="2" id="KW-0456">Lyase</keyword>
<evidence type="ECO:0000313" key="6">
    <source>
        <dbReference type="Proteomes" id="UP000010556"/>
    </source>
</evidence>
<evidence type="ECO:0000259" key="4">
    <source>
        <dbReference type="Pfam" id="PF16214"/>
    </source>
</evidence>